<gene>
    <name evidence="4" type="ORF">GS597_16185</name>
</gene>
<dbReference type="Proteomes" id="UP000607397">
    <property type="component" value="Unassembled WGS sequence"/>
</dbReference>
<dbReference type="EMBL" id="WVIC01000038">
    <property type="protein sequence ID" value="NCJ08017.1"/>
    <property type="molecule type" value="Genomic_DNA"/>
</dbReference>
<feature type="domain" description="CRISPR type III-associated protein" evidence="3">
    <location>
        <begin position="159"/>
        <end position="213"/>
    </location>
</feature>
<sequence>MITGRLEVSGSPNNRKLRVTYTHNGSYNQITLPNDDQLSLALAAKKQEGGLEALKNLPVELEEDGGQPVRIREQGQDWDRVAAAPIAPVAAAPADPFATVEVYQAPNLPPGDFHNPYNFIPAPPRQTEHPDLGDHNPVKQGMGHGYYHPDRWSGRIAVKLTTETPLLIPDAANATGDDHKSYPLRLGVDGKPYLPPTSIKGMLRTAYEAVTNSRFAIFAKHEERLAYRMPANLGLKMVPARIEKDATGNLIIQLYPGTSTIGADGAPGGNQMYAAWLPSYQPNGSGIRNLTGYPANNRLPNHRDRVTVLLEQYGKYHNPQHTGHPIFTYWKVRAMAPPGTTLDTPPPGAANGRHAPLRTPMRQVDGYVCITNKNIDNKHDERVFFSTAPVPPRPLTPALQQQWQALIKNYQEIHETEISRGMTGPPALANSRWSRQVVGGSSEWVLSPGTLCYAQVKKVASGYDVLALYPVMISRELYAQPPQALLHPSQAPAERLEQLSPADRVFGWVNQQGKSAYKGNLRIHSVTCHSDTAVASFNGLGVPLAILGAPKPEQTRFYTAHDATGNPLQVGVNKESGYDSAARGLRGRKVYPHHNGLPANHWDNPQQDRTHQDNQGHYQEYRRPRQNGQEQRDDQNRSIQAWVKPQTEFSLQLEVTNLSKCELGALLWLLTLPPGHYHRLGGAKPFGFGSVYLQVDWQNTDLKLGQGWKTFYQSLTAPSNADPFDPSSMITAFKDAVQKVQGGNFEQVPFIAAFCRAAQGFADQLPVHYPRLQAQLQPDTKIFDWFVANERTGNQGNGQKVSLPALRQDQGLPLNPLQ</sequence>
<protein>
    <submittedName>
        <fullName evidence="4">TIGR03986 family CRISPR-associated RAMP protein</fullName>
    </submittedName>
</protein>
<accession>A0A8K2A1Z6</accession>
<evidence type="ECO:0000256" key="2">
    <source>
        <dbReference type="SAM" id="MobiDB-lite"/>
    </source>
</evidence>
<reference evidence="4" key="1">
    <citation type="submission" date="2019-12" db="EMBL/GenBank/DDBJ databases">
        <title>High-Quality draft genome sequences of three cyanobacteria isolated from the limestone walls of the Old Cathedral of Coimbra.</title>
        <authorList>
            <person name="Tiago I."/>
            <person name="Soares F."/>
            <person name="Portugal A."/>
        </authorList>
    </citation>
    <scope>NUCLEOTIDE SEQUENCE [LARGE SCALE GENOMIC DNA]</scope>
    <source>
        <strain evidence="4">C</strain>
    </source>
</reference>
<evidence type="ECO:0000256" key="1">
    <source>
        <dbReference type="ARBA" id="ARBA00023118"/>
    </source>
</evidence>
<evidence type="ECO:0000313" key="4">
    <source>
        <dbReference type="EMBL" id="NCJ08017.1"/>
    </source>
</evidence>
<dbReference type="AlphaFoldDB" id="A0A8K2A1Z6"/>
<feature type="region of interest" description="Disordered" evidence="2">
    <location>
        <begin position="796"/>
        <end position="818"/>
    </location>
</feature>
<dbReference type="InterPro" id="IPR005537">
    <property type="entry name" value="RAMP_III_fam"/>
</dbReference>
<dbReference type="InterPro" id="IPR023825">
    <property type="entry name" value="CRISPR-assoc_RAMP_BGP1436"/>
</dbReference>
<keyword evidence="5" id="KW-1185">Reference proteome</keyword>
<feature type="region of interest" description="Disordered" evidence="2">
    <location>
        <begin position="589"/>
        <end position="617"/>
    </location>
</feature>
<keyword evidence="1" id="KW-0051">Antiviral defense</keyword>
<comment type="caution">
    <text evidence="4">The sequence shown here is derived from an EMBL/GenBank/DDBJ whole genome shotgun (WGS) entry which is preliminary data.</text>
</comment>
<proteinExistence type="predicted"/>
<organism evidence="4 5">
    <name type="scientific">Petrachloros mirabilis ULC683</name>
    <dbReference type="NCBI Taxonomy" id="2781853"/>
    <lineage>
        <taxon>Bacteria</taxon>
        <taxon>Bacillati</taxon>
        <taxon>Cyanobacteriota</taxon>
        <taxon>Cyanophyceae</taxon>
        <taxon>Synechococcales</taxon>
        <taxon>Petrachlorosaceae</taxon>
        <taxon>Petrachloros</taxon>
        <taxon>Petrachloros mirabilis</taxon>
    </lineage>
</organism>
<name>A0A8K2A1Z6_9CYAN</name>
<evidence type="ECO:0000259" key="3">
    <source>
        <dbReference type="Pfam" id="PF03787"/>
    </source>
</evidence>
<dbReference type="RefSeq" id="WP_161826495.1">
    <property type="nucleotide sequence ID" value="NZ_WVIC01000038.1"/>
</dbReference>
<dbReference type="Pfam" id="PF03787">
    <property type="entry name" value="RAMPs"/>
    <property type="match status" value="1"/>
</dbReference>
<dbReference type="CDD" id="cd09726">
    <property type="entry name" value="RAMP_I_III"/>
    <property type="match status" value="1"/>
</dbReference>
<dbReference type="NCBIfam" id="TIGR03986">
    <property type="entry name" value="TIGR03986 family CRISPR-associated RAMP protein"/>
    <property type="match status" value="1"/>
</dbReference>
<evidence type="ECO:0000313" key="5">
    <source>
        <dbReference type="Proteomes" id="UP000607397"/>
    </source>
</evidence>
<feature type="compositionally biased region" description="Basic and acidic residues" evidence="2">
    <location>
        <begin position="606"/>
        <end position="617"/>
    </location>
</feature>
<dbReference type="GO" id="GO:0051607">
    <property type="term" value="P:defense response to virus"/>
    <property type="evidence" value="ECO:0007669"/>
    <property type="project" value="UniProtKB-KW"/>
</dbReference>